<evidence type="ECO:0000313" key="2">
    <source>
        <dbReference type="Proteomes" id="UP000237105"/>
    </source>
</evidence>
<comment type="caution">
    <text evidence="1">The sequence shown here is derived from an EMBL/GenBank/DDBJ whole genome shotgun (WGS) entry which is preliminary data.</text>
</comment>
<reference evidence="2" key="1">
    <citation type="submission" date="2016-06" db="EMBL/GenBank/DDBJ databases">
        <title>Parallel loss of symbiosis genes in relatives of nitrogen-fixing non-legume Parasponia.</title>
        <authorList>
            <person name="Van Velzen R."/>
            <person name="Holmer R."/>
            <person name="Bu F."/>
            <person name="Rutten L."/>
            <person name="Van Zeijl A."/>
            <person name="Liu W."/>
            <person name="Santuari L."/>
            <person name="Cao Q."/>
            <person name="Sharma T."/>
            <person name="Shen D."/>
            <person name="Roswanjaya Y."/>
            <person name="Wardhani T."/>
            <person name="Kalhor M.S."/>
            <person name="Jansen J."/>
            <person name="Van den Hoogen J."/>
            <person name="Gungor B."/>
            <person name="Hartog M."/>
            <person name="Hontelez J."/>
            <person name="Verver J."/>
            <person name="Yang W.-C."/>
            <person name="Schijlen E."/>
            <person name="Repin R."/>
            <person name="Schilthuizen M."/>
            <person name="Schranz E."/>
            <person name="Heidstra R."/>
            <person name="Miyata K."/>
            <person name="Fedorova E."/>
            <person name="Kohlen W."/>
            <person name="Bisseling T."/>
            <person name="Smit S."/>
            <person name="Geurts R."/>
        </authorList>
    </citation>
    <scope>NUCLEOTIDE SEQUENCE [LARGE SCALE GENOMIC DNA]</scope>
    <source>
        <strain evidence="2">cv. WU1-14</strain>
    </source>
</reference>
<sequence>MKNYQELLLKALVLEQITMCCQSRLAIYILRLTLRENFSVEGRVSLHNSSSRP</sequence>
<organism evidence="1 2">
    <name type="scientific">Parasponia andersonii</name>
    <name type="common">Sponia andersonii</name>
    <dbReference type="NCBI Taxonomy" id="3476"/>
    <lineage>
        <taxon>Eukaryota</taxon>
        <taxon>Viridiplantae</taxon>
        <taxon>Streptophyta</taxon>
        <taxon>Embryophyta</taxon>
        <taxon>Tracheophyta</taxon>
        <taxon>Spermatophyta</taxon>
        <taxon>Magnoliopsida</taxon>
        <taxon>eudicotyledons</taxon>
        <taxon>Gunneridae</taxon>
        <taxon>Pentapetalae</taxon>
        <taxon>rosids</taxon>
        <taxon>fabids</taxon>
        <taxon>Rosales</taxon>
        <taxon>Cannabaceae</taxon>
        <taxon>Parasponia</taxon>
    </lineage>
</organism>
<name>A0A2P5B1Z7_PARAD</name>
<keyword evidence="2" id="KW-1185">Reference proteome</keyword>
<dbReference type="Proteomes" id="UP000237105">
    <property type="component" value="Unassembled WGS sequence"/>
</dbReference>
<protein>
    <submittedName>
        <fullName evidence="1">Uncharacterized protein</fullName>
    </submittedName>
</protein>
<accession>A0A2P5B1Z7</accession>
<dbReference type="EMBL" id="JXTB01000383">
    <property type="protein sequence ID" value="PON42795.1"/>
    <property type="molecule type" value="Genomic_DNA"/>
</dbReference>
<proteinExistence type="predicted"/>
<dbReference type="AlphaFoldDB" id="A0A2P5B1Z7"/>
<gene>
    <name evidence="1" type="ORF">PanWU01x14_279210</name>
</gene>
<evidence type="ECO:0000313" key="1">
    <source>
        <dbReference type="EMBL" id="PON42795.1"/>
    </source>
</evidence>